<dbReference type="EMBL" id="BAAATZ010000003">
    <property type="protein sequence ID" value="GAA2720674.1"/>
    <property type="molecule type" value="Genomic_DNA"/>
</dbReference>
<dbReference type="RefSeq" id="WP_344448862.1">
    <property type="nucleotide sequence ID" value="NZ_BAAATZ010000003.1"/>
</dbReference>
<comment type="caution">
    <text evidence="2">The sequence shown here is derived from an EMBL/GenBank/DDBJ whole genome shotgun (WGS) entry which is preliminary data.</text>
</comment>
<feature type="transmembrane region" description="Helical" evidence="1">
    <location>
        <begin position="65"/>
        <end position="84"/>
    </location>
</feature>
<evidence type="ECO:0000256" key="1">
    <source>
        <dbReference type="SAM" id="Phobius"/>
    </source>
</evidence>
<sequence>MDHITDENDLGLFNEVGNEARDDAPVLRITAALAGGGLLVAVLLFGALGPLSLRISRRTGLPRSGVRTLALLTPFVLGLAGLRAGRGVRLRSYPGRHAK</sequence>
<gene>
    <name evidence="2" type="ORF">GCM10010439_09130</name>
</gene>
<accession>A0ABP6GFC3</accession>
<organism evidence="2 3">
    <name type="scientific">Actinocorallia aurantiaca</name>
    <dbReference type="NCBI Taxonomy" id="46204"/>
    <lineage>
        <taxon>Bacteria</taxon>
        <taxon>Bacillati</taxon>
        <taxon>Actinomycetota</taxon>
        <taxon>Actinomycetes</taxon>
        <taxon>Streptosporangiales</taxon>
        <taxon>Thermomonosporaceae</taxon>
        <taxon>Actinocorallia</taxon>
    </lineage>
</organism>
<dbReference type="Proteomes" id="UP001501842">
    <property type="component" value="Unassembled WGS sequence"/>
</dbReference>
<keyword evidence="1" id="KW-1133">Transmembrane helix</keyword>
<keyword evidence="1" id="KW-0472">Membrane</keyword>
<feature type="transmembrane region" description="Helical" evidence="1">
    <location>
        <begin position="29"/>
        <end position="53"/>
    </location>
</feature>
<proteinExistence type="predicted"/>
<keyword evidence="3" id="KW-1185">Reference proteome</keyword>
<evidence type="ECO:0000313" key="2">
    <source>
        <dbReference type="EMBL" id="GAA2720674.1"/>
    </source>
</evidence>
<name>A0ABP6GFC3_9ACTN</name>
<protein>
    <submittedName>
        <fullName evidence="2">Uncharacterized protein</fullName>
    </submittedName>
</protein>
<reference evidence="3" key="1">
    <citation type="journal article" date="2019" name="Int. J. Syst. Evol. Microbiol.">
        <title>The Global Catalogue of Microorganisms (GCM) 10K type strain sequencing project: providing services to taxonomists for standard genome sequencing and annotation.</title>
        <authorList>
            <consortium name="The Broad Institute Genomics Platform"/>
            <consortium name="The Broad Institute Genome Sequencing Center for Infectious Disease"/>
            <person name="Wu L."/>
            <person name="Ma J."/>
        </authorList>
    </citation>
    <scope>NUCLEOTIDE SEQUENCE [LARGE SCALE GENOMIC DNA]</scope>
    <source>
        <strain evidence="3">JCM 8201</strain>
    </source>
</reference>
<evidence type="ECO:0000313" key="3">
    <source>
        <dbReference type="Proteomes" id="UP001501842"/>
    </source>
</evidence>
<keyword evidence="1" id="KW-0812">Transmembrane</keyword>